<feature type="compositionally biased region" description="Polar residues" evidence="1">
    <location>
        <begin position="11"/>
        <end position="23"/>
    </location>
</feature>
<evidence type="ECO:0000313" key="3">
    <source>
        <dbReference type="Proteomes" id="UP000003340"/>
    </source>
</evidence>
<comment type="caution">
    <text evidence="2">The sequence shown here is derived from an EMBL/GenBank/DDBJ whole genome shotgun (WGS) entry which is preliminary data.</text>
</comment>
<dbReference type="AlphaFoldDB" id="C0ED83"/>
<name>C0ED83_9FIRM</name>
<dbReference type="STRING" id="537013.CLOSTMETH_01809"/>
<protein>
    <submittedName>
        <fullName evidence="2">Putative phage tail component domain protein</fullName>
    </submittedName>
</protein>
<gene>
    <name evidence="2" type="ORF">CLOSTMETH_01809</name>
</gene>
<keyword evidence="3" id="KW-1185">Reference proteome</keyword>
<dbReference type="HOGENOM" id="CLU_793899_0_0_9"/>
<reference evidence="2 3" key="1">
    <citation type="submission" date="2009-01" db="EMBL/GenBank/DDBJ databases">
        <authorList>
            <person name="Fulton L."/>
            <person name="Clifton S."/>
            <person name="Fulton B."/>
            <person name="Xu J."/>
            <person name="Minx P."/>
            <person name="Pepin K.H."/>
            <person name="Johnson M."/>
            <person name="Bhonagiri V."/>
            <person name="Nash W.E."/>
            <person name="Mardis E.R."/>
            <person name="Wilson R.K."/>
        </authorList>
    </citation>
    <scope>NUCLEOTIDE SEQUENCE [LARGE SCALE GENOMIC DNA]</scope>
    <source>
        <strain evidence="2 3">DSM 5476</strain>
    </source>
</reference>
<proteinExistence type="predicted"/>
<dbReference type="EMBL" id="ACEC01000060">
    <property type="protein sequence ID" value="EEG30596.1"/>
    <property type="molecule type" value="Genomic_DNA"/>
</dbReference>
<dbReference type="Proteomes" id="UP000003340">
    <property type="component" value="Unassembled WGS sequence"/>
</dbReference>
<reference evidence="2 3" key="2">
    <citation type="submission" date="2009-02" db="EMBL/GenBank/DDBJ databases">
        <title>Draft genome sequence of Clostridium methylpentosum (DSM 5476).</title>
        <authorList>
            <person name="Sudarsanam P."/>
            <person name="Ley R."/>
            <person name="Guruge J."/>
            <person name="Turnbaugh P.J."/>
            <person name="Mahowald M."/>
            <person name="Liep D."/>
            <person name="Gordon J."/>
        </authorList>
    </citation>
    <scope>NUCLEOTIDE SEQUENCE [LARGE SCALE GENOMIC DNA]</scope>
    <source>
        <strain evidence="2 3">DSM 5476</strain>
    </source>
</reference>
<evidence type="ECO:0000256" key="1">
    <source>
        <dbReference type="SAM" id="MobiDB-lite"/>
    </source>
</evidence>
<feature type="region of interest" description="Disordered" evidence="1">
    <location>
        <begin position="1"/>
        <end position="25"/>
    </location>
</feature>
<feature type="compositionally biased region" description="Basic and acidic residues" evidence="1">
    <location>
        <begin position="1"/>
        <end position="10"/>
    </location>
</feature>
<dbReference type="eggNOG" id="ENOG502ZND8">
    <property type="taxonomic scope" value="Bacteria"/>
</dbReference>
<organism evidence="2 3">
    <name type="scientific">[Clostridium] methylpentosum DSM 5476</name>
    <dbReference type="NCBI Taxonomy" id="537013"/>
    <lineage>
        <taxon>Bacteria</taxon>
        <taxon>Bacillati</taxon>
        <taxon>Bacillota</taxon>
        <taxon>Clostridia</taxon>
        <taxon>Eubacteriales</taxon>
        <taxon>Oscillospiraceae</taxon>
        <taxon>Oscillospiraceae incertae sedis</taxon>
    </lineage>
</organism>
<accession>C0ED83</accession>
<sequence>MNTHDTHSEQNEYNTQYSPNARGSDSGYIKKVTGYVVGPVKGGPSGEDVGRLMLKDLCWTWEQMNAGGKETPHSRDIFSAEEKSALVSSLRTEEDIREYNIYREIHSTLVRMPERFSLARTRAELAFWRLHALVLNFHQVEQEHAESYEHPRILTEQQFAELTQRYTRQELGSLCPGGIAVLRGPSPHIDTEGCYAPPPFPGSHNYAAEHLLALHSRVIRALFASLESALRECYALLEGMNLIAERVEVPELKRYIQEQPPEEDVALLNRLMEDVPDQIVRFHRYRLGVDEAQTQQLRQQVRQLLPPVDLEALKPAAEAVERARAFLEDITVIYRDTGSLFDLLEGGTA</sequence>
<evidence type="ECO:0000313" key="2">
    <source>
        <dbReference type="EMBL" id="EEG30596.1"/>
    </source>
</evidence>